<comment type="caution">
    <text evidence="1">The sequence shown here is derived from an EMBL/GenBank/DDBJ whole genome shotgun (WGS) entry which is preliminary data.</text>
</comment>
<sequence length="98" mass="10496">MRANPLMERVKSYSLHTLQRAPPPRELNPVSISLLATQTQKRSPTAGPIQGPITLGQAWVSTSSDSIPPVTCPKHMKCGHVSATPSVPSPKHVTPPTI</sequence>
<name>A0A2N5VRG7_9BASI</name>
<accession>A0A2N5VRG7</accession>
<proteinExistence type="predicted"/>
<dbReference type="Proteomes" id="UP000235388">
    <property type="component" value="Unassembled WGS sequence"/>
</dbReference>
<dbReference type="AlphaFoldDB" id="A0A2N5VRG7"/>
<keyword evidence="2" id="KW-1185">Reference proteome</keyword>
<evidence type="ECO:0000313" key="1">
    <source>
        <dbReference type="EMBL" id="PLW52589.1"/>
    </source>
</evidence>
<reference evidence="1 2" key="1">
    <citation type="submission" date="2017-11" db="EMBL/GenBank/DDBJ databases">
        <title>De novo assembly and phasing of dikaryotic genomes from two isolates of Puccinia coronata f. sp. avenae, the causal agent of oat crown rust.</title>
        <authorList>
            <person name="Miller M.E."/>
            <person name="Zhang Y."/>
            <person name="Omidvar V."/>
            <person name="Sperschneider J."/>
            <person name="Schwessinger B."/>
            <person name="Raley C."/>
            <person name="Palmer J.M."/>
            <person name="Garnica D."/>
            <person name="Upadhyaya N."/>
            <person name="Rathjen J."/>
            <person name="Taylor J.M."/>
            <person name="Park R.F."/>
            <person name="Dodds P.N."/>
            <person name="Hirsch C.D."/>
            <person name="Kianian S.F."/>
            <person name="Figueroa M."/>
        </authorList>
    </citation>
    <scope>NUCLEOTIDE SEQUENCE [LARGE SCALE GENOMIC DNA]</scope>
    <source>
        <strain evidence="1">12NC29</strain>
    </source>
</reference>
<gene>
    <name evidence="1" type="ORF">PCANC_14023</name>
</gene>
<organism evidence="1 2">
    <name type="scientific">Puccinia coronata f. sp. avenae</name>
    <dbReference type="NCBI Taxonomy" id="200324"/>
    <lineage>
        <taxon>Eukaryota</taxon>
        <taxon>Fungi</taxon>
        <taxon>Dikarya</taxon>
        <taxon>Basidiomycota</taxon>
        <taxon>Pucciniomycotina</taxon>
        <taxon>Pucciniomycetes</taxon>
        <taxon>Pucciniales</taxon>
        <taxon>Pucciniaceae</taxon>
        <taxon>Puccinia</taxon>
    </lineage>
</organism>
<evidence type="ECO:0000313" key="2">
    <source>
        <dbReference type="Proteomes" id="UP000235388"/>
    </source>
</evidence>
<dbReference type="EMBL" id="PGCJ01000078">
    <property type="protein sequence ID" value="PLW52589.1"/>
    <property type="molecule type" value="Genomic_DNA"/>
</dbReference>
<protein>
    <submittedName>
        <fullName evidence="1">Uncharacterized protein</fullName>
    </submittedName>
</protein>